<evidence type="ECO:0000313" key="2">
    <source>
        <dbReference type="Proteomes" id="UP000070326"/>
    </source>
</evidence>
<name>A0A135YM70_9FIRM</name>
<accession>A0A135YM70</accession>
<evidence type="ECO:0000313" key="1">
    <source>
        <dbReference type="EMBL" id="KXI10515.1"/>
    </source>
</evidence>
<dbReference type="AlphaFoldDB" id="A0A135YM70"/>
<dbReference type="Proteomes" id="UP000070326">
    <property type="component" value="Unassembled WGS sequence"/>
</dbReference>
<organism evidence="1 2">
    <name type="scientific">Peptostreptococcus anaerobius</name>
    <dbReference type="NCBI Taxonomy" id="1261"/>
    <lineage>
        <taxon>Bacteria</taxon>
        <taxon>Bacillati</taxon>
        <taxon>Bacillota</taxon>
        <taxon>Clostridia</taxon>
        <taxon>Peptostreptococcales</taxon>
        <taxon>Peptostreptococcaceae</taxon>
        <taxon>Peptostreptococcus</taxon>
    </lineage>
</organism>
<dbReference type="PATRIC" id="fig|1261.3.peg.712"/>
<dbReference type="STRING" id="1261.HMPREF3195_01834"/>
<dbReference type="EMBL" id="LSQZ01000091">
    <property type="protein sequence ID" value="KXI10515.1"/>
    <property type="molecule type" value="Genomic_DNA"/>
</dbReference>
<protein>
    <submittedName>
        <fullName evidence="1">Uncharacterized protein</fullName>
    </submittedName>
</protein>
<gene>
    <name evidence="1" type="ORF">HMPREF3195_01834</name>
</gene>
<comment type="caution">
    <text evidence="1">The sequence shown here is derived from an EMBL/GenBank/DDBJ whole genome shotgun (WGS) entry which is preliminary data.</text>
</comment>
<proteinExistence type="predicted"/>
<sequence length="94" mass="11397">MIKELMNLIKSYLDGDTVTIPEGYQNITREYNFYHFLEDYLFDNWEDIATDETYDIVDELPELCAETEPYTDTTDMDIRLRKYYDRLKEITPFI</sequence>
<dbReference type="RefSeq" id="WP_060916667.1">
    <property type="nucleotide sequence ID" value="NZ_JAQMMT010000006.1"/>
</dbReference>
<reference evidence="1 2" key="1">
    <citation type="submission" date="2016-02" db="EMBL/GenBank/DDBJ databases">
        <authorList>
            <person name="Wen L."/>
            <person name="He K."/>
            <person name="Yang H."/>
        </authorList>
    </citation>
    <scope>NUCLEOTIDE SEQUENCE [LARGE SCALE GENOMIC DNA]</scope>
    <source>
        <strain evidence="1 2">MJR8628A</strain>
    </source>
</reference>